<evidence type="ECO:0000256" key="6">
    <source>
        <dbReference type="ARBA" id="ARBA00022692"/>
    </source>
</evidence>
<dbReference type="OrthoDB" id="9760620at2"/>
<keyword evidence="13 14" id="KW-0998">Cell outer membrane</keyword>
<keyword evidence="4 14" id="KW-1134">Transmembrane beta strand</keyword>
<dbReference type="InterPro" id="IPR039426">
    <property type="entry name" value="TonB-dep_rcpt-like"/>
</dbReference>
<dbReference type="KEGG" id="acek:FLP30_06100"/>
<dbReference type="GO" id="GO:0015343">
    <property type="term" value="F:siderophore-iron transmembrane transporter activity"/>
    <property type="evidence" value="ECO:0007669"/>
    <property type="project" value="InterPro"/>
</dbReference>
<dbReference type="EMBL" id="CP043506">
    <property type="protein sequence ID" value="QEO17348.1"/>
    <property type="molecule type" value="Genomic_DNA"/>
</dbReference>
<evidence type="ECO:0000256" key="5">
    <source>
        <dbReference type="ARBA" id="ARBA00022496"/>
    </source>
</evidence>
<dbReference type="GO" id="GO:0038023">
    <property type="term" value="F:signaling receptor activity"/>
    <property type="evidence" value="ECO:0007669"/>
    <property type="project" value="InterPro"/>
</dbReference>
<dbReference type="InterPro" id="IPR000531">
    <property type="entry name" value="Beta-barrel_TonB"/>
</dbReference>
<keyword evidence="6 14" id="KW-0812">Transmembrane</keyword>
<keyword evidence="10 16" id="KW-0798">TonB box</keyword>
<dbReference type="Pfam" id="PF07715">
    <property type="entry name" value="Plug"/>
    <property type="match status" value="1"/>
</dbReference>
<dbReference type="Gene3D" id="2.40.170.20">
    <property type="entry name" value="TonB-dependent receptor, beta-barrel domain"/>
    <property type="match status" value="1"/>
</dbReference>
<dbReference type="Proteomes" id="UP000324536">
    <property type="component" value="Chromosome"/>
</dbReference>
<evidence type="ECO:0000256" key="14">
    <source>
        <dbReference type="PROSITE-ProRule" id="PRU01360"/>
    </source>
</evidence>
<evidence type="ECO:0000256" key="9">
    <source>
        <dbReference type="ARBA" id="ARBA00023065"/>
    </source>
</evidence>
<dbReference type="CDD" id="cd01347">
    <property type="entry name" value="ligand_gated_channel"/>
    <property type="match status" value="1"/>
</dbReference>
<evidence type="ECO:0000256" key="3">
    <source>
        <dbReference type="ARBA" id="ARBA00022448"/>
    </source>
</evidence>
<proteinExistence type="inferred from homology"/>
<dbReference type="GO" id="GO:0015891">
    <property type="term" value="P:siderophore transport"/>
    <property type="evidence" value="ECO:0007669"/>
    <property type="project" value="InterPro"/>
</dbReference>
<accession>A0A5C1YP93</accession>
<dbReference type="InterPro" id="IPR010105">
    <property type="entry name" value="TonB_sidphr_rcpt"/>
</dbReference>
<evidence type="ECO:0000256" key="1">
    <source>
        <dbReference type="ARBA" id="ARBA00004571"/>
    </source>
</evidence>
<keyword evidence="3 14" id="KW-0813">Transport</keyword>
<keyword evidence="9" id="KW-0406">Ion transport</keyword>
<dbReference type="Gene3D" id="2.170.130.10">
    <property type="entry name" value="TonB-dependent receptor, plug domain"/>
    <property type="match status" value="1"/>
</dbReference>
<dbReference type="AlphaFoldDB" id="A0A5C1YP93"/>
<dbReference type="GO" id="GO:0009279">
    <property type="term" value="C:cell outer membrane"/>
    <property type="evidence" value="ECO:0007669"/>
    <property type="project" value="UniProtKB-SubCell"/>
</dbReference>
<evidence type="ECO:0000256" key="2">
    <source>
        <dbReference type="ARBA" id="ARBA00009810"/>
    </source>
</evidence>
<keyword evidence="12 19" id="KW-0675">Receptor</keyword>
<evidence type="ECO:0000256" key="8">
    <source>
        <dbReference type="ARBA" id="ARBA00023004"/>
    </source>
</evidence>
<dbReference type="InterPro" id="IPR037066">
    <property type="entry name" value="Plug_dom_sf"/>
</dbReference>
<evidence type="ECO:0000256" key="16">
    <source>
        <dbReference type="RuleBase" id="RU003357"/>
    </source>
</evidence>
<dbReference type="PANTHER" id="PTHR30442:SF0">
    <property type="entry name" value="FE(3+) DICITRATE TRANSPORT PROTEIN FECA"/>
    <property type="match status" value="1"/>
</dbReference>
<dbReference type="InterPro" id="IPR012910">
    <property type="entry name" value="Plug_dom"/>
</dbReference>
<dbReference type="SMART" id="SM00965">
    <property type="entry name" value="STN"/>
    <property type="match status" value="1"/>
</dbReference>
<evidence type="ECO:0000313" key="20">
    <source>
        <dbReference type="Proteomes" id="UP000324536"/>
    </source>
</evidence>
<evidence type="ECO:0000256" key="17">
    <source>
        <dbReference type="SAM" id="SignalP"/>
    </source>
</evidence>
<keyword evidence="11 14" id="KW-0472">Membrane</keyword>
<gene>
    <name evidence="19" type="ORF">FLP30_06100</name>
</gene>
<sequence>MHPAPPCRSTRPTTLRIVCLATALTAAPPLLARPAAAQQAAQVFHIAPGPLSDVLLAFSRQTHVQVAAGGARLGNYHSPGVSGRMDAPSALSKLLAGSGLSFHAAGAGDYELVPTPAAAPTPTTLPAPAHVATPVGTLESPHGESIVIQGDVIGSANRSAVRHYAGSRTVISNAELRGNAVRSLDDALQRIPSVKIFDETGTGALPQIQLRGLYESRSGRVQVLEDGIPLALAPYGQTSISMFPMTMDMVDHIDVVRGGAALQYGPNNMGGVINIASRPIPQKWTTTIGERLQIAGNNGHVLTNTDFSTGGHLSQRFAMQLDANFQNGQQFRDSHSSVNVRNLRLRAQYDITDNDRLRADFADYEADIDMPGALSPADYKKNPFQSTRPYDSMTGDTYRGSLVAQHDIHHWRGITGGQATLTFFADQASRSFTNGMRLSSAETWRSDLPAQRMQNSPRDFTVYGVQPQMTLRTKTWGVTHEFTFGARYVSEDIHYMVNRKSLPSGPWTSFRDWQFNNQAWATFVSDKMGFLDNRLTLTPGFRFEHVDQSYVNKATGQKEGNGTRDILPGVTLGYSIGKTGYVFFDVQKSMRPAQSTQIIYGNRLNTEKAWNYEVGGRWFPNRQTTLGLTFYRIDFGNQIEYDSTIISPSLGTPGSYINLGATRYQGLEFSGDWALKNLPNLSFNAAYSFLDARQLNGAYQGNVVPYTSKHQLSGGATYQWGQTRFNINGFWFSRSYTDAANTKRENATGSVGRVPGYVVFNAQVSHTIALRNDGTKLDLSFAIMNFGDERYYFRGMDTSPWGREVAPGRTFQIGTKVTF</sequence>
<evidence type="ECO:0000256" key="11">
    <source>
        <dbReference type="ARBA" id="ARBA00023136"/>
    </source>
</evidence>
<evidence type="ECO:0000313" key="19">
    <source>
        <dbReference type="EMBL" id="QEO17348.1"/>
    </source>
</evidence>
<keyword evidence="7 17" id="KW-0732">Signal</keyword>
<protein>
    <submittedName>
        <fullName evidence="19">TonB-dependent siderophore receptor</fullName>
    </submittedName>
</protein>
<feature type="signal peptide" evidence="17">
    <location>
        <begin position="1"/>
        <end position="32"/>
    </location>
</feature>
<evidence type="ECO:0000256" key="4">
    <source>
        <dbReference type="ARBA" id="ARBA00022452"/>
    </source>
</evidence>
<dbReference type="Gene3D" id="3.55.50.30">
    <property type="match status" value="1"/>
</dbReference>
<dbReference type="InterPro" id="IPR036942">
    <property type="entry name" value="Beta-barrel_TonB_sf"/>
</dbReference>
<keyword evidence="8" id="KW-0408">Iron</keyword>
<comment type="similarity">
    <text evidence="2 14 16">Belongs to the TonB-dependent receptor family.</text>
</comment>
<evidence type="ECO:0000256" key="13">
    <source>
        <dbReference type="ARBA" id="ARBA00023237"/>
    </source>
</evidence>
<feature type="short sequence motif" description="TonB C-terminal box" evidence="15">
    <location>
        <begin position="802"/>
        <end position="819"/>
    </location>
</feature>
<dbReference type="NCBIfam" id="TIGR01783">
    <property type="entry name" value="TonB-siderophor"/>
    <property type="match status" value="1"/>
</dbReference>
<keyword evidence="5" id="KW-0410">Iron transport</keyword>
<keyword evidence="20" id="KW-1185">Reference proteome</keyword>
<dbReference type="PROSITE" id="PS52016">
    <property type="entry name" value="TONB_DEPENDENT_REC_3"/>
    <property type="match status" value="1"/>
</dbReference>
<organism evidence="19 20">
    <name type="scientific">Acetobacter vaccinii</name>
    <dbReference type="NCBI Taxonomy" id="2592655"/>
    <lineage>
        <taxon>Bacteria</taxon>
        <taxon>Pseudomonadati</taxon>
        <taxon>Pseudomonadota</taxon>
        <taxon>Alphaproteobacteria</taxon>
        <taxon>Acetobacterales</taxon>
        <taxon>Acetobacteraceae</taxon>
        <taxon>Acetobacter</taxon>
    </lineage>
</organism>
<feature type="chain" id="PRO_5022765975" evidence="17">
    <location>
        <begin position="33"/>
        <end position="819"/>
    </location>
</feature>
<dbReference type="SUPFAM" id="SSF56935">
    <property type="entry name" value="Porins"/>
    <property type="match status" value="1"/>
</dbReference>
<evidence type="ECO:0000256" key="12">
    <source>
        <dbReference type="ARBA" id="ARBA00023170"/>
    </source>
</evidence>
<dbReference type="InterPro" id="IPR011662">
    <property type="entry name" value="Secretin/TonB_short_N"/>
</dbReference>
<evidence type="ECO:0000259" key="18">
    <source>
        <dbReference type="SMART" id="SM00965"/>
    </source>
</evidence>
<evidence type="ECO:0000256" key="10">
    <source>
        <dbReference type="ARBA" id="ARBA00023077"/>
    </source>
</evidence>
<reference evidence="19 20" key="1">
    <citation type="submission" date="2019-09" db="EMBL/GenBank/DDBJ databases">
        <title>Genome sequencing of strain KACC 21233.</title>
        <authorList>
            <person name="Heo J."/>
            <person name="Kim S.-J."/>
            <person name="Kim J.-S."/>
            <person name="Hong S.-B."/>
            <person name="Kwon S.-W."/>
        </authorList>
    </citation>
    <scope>NUCLEOTIDE SEQUENCE [LARGE SCALE GENOMIC DNA]</scope>
    <source>
        <strain evidence="19 20">KACC 21233</strain>
    </source>
</reference>
<dbReference type="PANTHER" id="PTHR30442">
    <property type="entry name" value="IRON III DICITRATE TRANSPORT PROTEIN FECA"/>
    <property type="match status" value="1"/>
</dbReference>
<dbReference type="RefSeq" id="WP_149279026.1">
    <property type="nucleotide sequence ID" value="NZ_CP043506.1"/>
</dbReference>
<evidence type="ECO:0000256" key="15">
    <source>
        <dbReference type="PROSITE-ProRule" id="PRU10144"/>
    </source>
</evidence>
<dbReference type="PROSITE" id="PS01156">
    <property type="entry name" value="TONB_DEPENDENT_REC_2"/>
    <property type="match status" value="1"/>
</dbReference>
<dbReference type="Pfam" id="PF00593">
    <property type="entry name" value="TonB_dep_Rec_b-barrel"/>
    <property type="match status" value="1"/>
</dbReference>
<evidence type="ECO:0000256" key="7">
    <source>
        <dbReference type="ARBA" id="ARBA00022729"/>
    </source>
</evidence>
<dbReference type="InterPro" id="IPR010917">
    <property type="entry name" value="TonB_rcpt_CS"/>
</dbReference>
<feature type="domain" description="Secretin/TonB short N-terminal" evidence="18">
    <location>
        <begin position="64"/>
        <end position="115"/>
    </location>
</feature>
<comment type="subcellular location">
    <subcellularLocation>
        <location evidence="1 14">Cell outer membrane</location>
        <topology evidence="1 14">Multi-pass membrane protein</topology>
    </subcellularLocation>
</comment>
<name>A0A5C1YP93_9PROT</name>